<feature type="domain" description="VOC" evidence="2">
    <location>
        <begin position="170"/>
        <end position="284"/>
    </location>
</feature>
<dbReference type="SUPFAM" id="SSF54593">
    <property type="entry name" value="Glyoxalase/Bleomycin resistance protein/Dihydroxybiphenyl dioxygenase"/>
    <property type="match status" value="2"/>
</dbReference>
<name>A0ABY8J0V7_9BACI</name>
<dbReference type="PROSITE" id="PS00934">
    <property type="entry name" value="GLYOXALASE_I_1"/>
    <property type="match status" value="2"/>
</dbReference>
<proteinExistence type="predicted"/>
<evidence type="ECO:0000313" key="4">
    <source>
        <dbReference type="Proteomes" id="UP001221597"/>
    </source>
</evidence>
<organism evidence="3 4">
    <name type="scientific">Halobacillus naozhouensis</name>
    <dbReference type="NCBI Taxonomy" id="554880"/>
    <lineage>
        <taxon>Bacteria</taxon>
        <taxon>Bacillati</taxon>
        <taxon>Bacillota</taxon>
        <taxon>Bacilli</taxon>
        <taxon>Bacillales</taxon>
        <taxon>Bacillaceae</taxon>
        <taxon>Halobacillus</taxon>
    </lineage>
</organism>
<dbReference type="RefSeq" id="WP_283077009.1">
    <property type="nucleotide sequence ID" value="NZ_CP121671.1"/>
</dbReference>
<dbReference type="PROSITE" id="PS51819">
    <property type="entry name" value="VOC"/>
    <property type="match status" value="2"/>
</dbReference>
<dbReference type="Gene3D" id="3.10.180.10">
    <property type="entry name" value="2,3-Dihydroxybiphenyl 1,2-Dioxygenase, domain 1"/>
    <property type="match status" value="2"/>
</dbReference>
<keyword evidence="4" id="KW-1185">Reference proteome</keyword>
<dbReference type="InterPro" id="IPR029068">
    <property type="entry name" value="Glyas_Bleomycin-R_OHBP_Dase"/>
</dbReference>
<dbReference type="CDD" id="cd16359">
    <property type="entry name" value="VOC_BsCatE_like_C"/>
    <property type="match status" value="1"/>
</dbReference>
<keyword evidence="1" id="KW-0479">Metal-binding</keyword>
<accession>A0ABY8J0V7</accession>
<feature type="domain" description="VOC" evidence="2">
    <location>
        <begin position="12"/>
        <end position="128"/>
    </location>
</feature>
<dbReference type="InterPro" id="IPR018146">
    <property type="entry name" value="Glyoxalase_1_CS"/>
</dbReference>
<dbReference type="CDD" id="cd07255">
    <property type="entry name" value="VOC_BsCatE_like_N"/>
    <property type="match status" value="1"/>
</dbReference>
<dbReference type="Pfam" id="PF00903">
    <property type="entry name" value="Glyoxalase"/>
    <property type="match status" value="2"/>
</dbReference>
<protein>
    <submittedName>
        <fullName evidence="3">VOC family protein</fullName>
    </submittedName>
</protein>
<dbReference type="Proteomes" id="UP001221597">
    <property type="component" value="Chromosome"/>
</dbReference>
<dbReference type="PANTHER" id="PTHR43279">
    <property type="entry name" value="CATECHOL-2,3-DIOXYGENASE"/>
    <property type="match status" value="1"/>
</dbReference>
<dbReference type="PANTHER" id="PTHR43279:SF1">
    <property type="entry name" value="CATECHOL-2,3-DIOXYGENASE"/>
    <property type="match status" value="1"/>
</dbReference>
<evidence type="ECO:0000259" key="2">
    <source>
        <dbReference type="PROSITE" id="PS51819"/>
    </source>
</evidence>
<dbReference type="EMBL" id="CP121671">
    <property type="protein sequence ID" value="WFT75038.1"/>
    <property type="molecule type" value="Genomic_DNA"/>
</dbReference>
<evidence type="ECO:0000256" key="1">
    <source>
        <dbReference type="ARBA" id="ARBA00022723"/>
    </source>
</evidence>
<evidence type="ECO:0000313" key="3">
    <source>
        <dbReference type="EMBL" id="WFT75038.1"/>
    </source>
</evidence>
<sequence>MEVQFFQEPNTFVGHVELKVQNLEASIKFYKEVLGFQILEQSERRASLTANGKRPLLTIEQPQPAGPKEANRSGLYHFAILLPNRLELAKILKHFAEQNQQLGASDHLVSEALYLNDPDGNGIEIYTDRESSTWNWQNNEVIMTVDPLDAEDILAELEGESWGGMPEGTVMGHIHLHVSELQKTEEFYNKGLGFDVVCRFGKQALFMSTGNYHHHIGLNTWAGVGAPASSEQSAGLKVFSLVFSSEEARQEVIEQVQRLGYEVKNEDGSFVTKDPSGNLIKLTV</sequence>
<gene>
    <name evidence="3" type="ORF">P9989_01050</name>
</gene>
<reference evidence="3 4" key="1">
    <citation type="submission" date="2023-04" db="EMBL/GenBank/DDBJ databases">
        <title>Genome sequence of Halobacillus naozhouensis KACC 21980.</title>
        <authorList>
            <person name="Kim S."/>
            <person name="Heo J."/>
            <person name="Kwon S.-W."/>
        </authorList>
    </citation>
    <scope>NUCLEOTIDE SEQUENCE [LARGE SCALE GENOMIC DNA]</scope>
    <source>
        <strain evidence="3 4">KCTC 13234</strain>
    </source>
</reference>
<dbReference type="InterPro" id="IPR004360">
    <property type="entry name" value="Glyas_Fos-R_dOase_dom"/>
</dbReference>
<dbReference type="InterPro" id="IPR037523">
    <property type="entry name" value="VOC_core"/>
</dbReference>